<feature type="transmembrane region" description="Helical" evidence="8">
    <location>
        <begin position="141"/>
        <end position="167"/>
    </location>
</feature>
<dbReference type="PANTHER" id="PTHR30269:SF37">
    <property type="entry name" value="MEMBRANE TRANSPORTER PROTEIN"/>
    <property type="match status" value="1"/>
</dbReference>
<comment type="similarity">
    <text evidence="2 8">Belongs to the 4-toluene sulfonate uptake permease (TSUP) (TC 2.A.102) family.</text>
</comment>
<evidence type="ECO:0000256" key="8">
    <source>
        <dbReference type="RuleBase" id="RU363041"/>
    </source>
</evidence>
<evidence type="ECO:0000256" key="3">
    <source>
        <dbReference type="ARBA" id="ARBA00022448"/>
    </source>
</evidence>
<feature type="transmembrane region" description="Helical" evidence="8">
    <location>
        <begin position="110"/>
        <end position="129"/>
    </location>
</feature>
<dbReference type="EMBL" id="JBHLVZ010000069">
    <property type="protein sequence ID" value="MFC0387770.1"/>
    <property type="molecule type" value="Genomic_DNA"/>
</dbReference>
<evidence type="ECO:0000256" key="1">
    <source>
        <dbReference type="ARBA" id="ARBA00004651"/>
    </source>
</evidence>
<dbReference type="InterPro" id="IPR052017">
    <property type="entry name" value="TSUP"/>
</dbReference>
<dbReference type="InterPro" id="IPR002781">
    <property type="entry name" value="TM_pro_TauE-like"/>
</dbReference>
<gene>
    <name evidence="9" type="ORF">ACFFIC_19815</name>
</gene>
<feature type="transmembrane region" description="Helical" evidence="8">
    <location>
        <begin position="233"/>
        <end position="251"/>
    </location>
</feature>
<dbReference type="Pfam" id="PF01925">
    <property type="entry name" value="TauE"/>
    <property type="match status" value="1"/>
</dbReference>
<feature type="transmembrane region" description="Helical" evidence="8">
    <location>
        <begin position="209"/>
        <end position="227"/>
    </location>
</feature>
<protein>
    <recommendedName>
        <fullName evidence="8">Probable membrane transporter protein</fullName>
    </recommendedName>
</protein>
<feature type="transmembrane region" description="Helical" evidence="8">
    <location>
        <begin position="7"/>
        <end position="31"/>
    </location>
</feature>
<keyword evidence="5 8" id="KW-0812">Transmembrane</keyword>
<evidence type="ECO:0000313" key="9">
    <source>
        <dbReference type="EMBL" id="MFC0387770.1"/>
    </source>
</evidence>
<reference evidence="9 10" key="1">
    <citation type="submission" date="2024-09" db="EMBL/GenBank/DDBJ databases">
        <authorList>
            <person name="Sun Q."/>
            <person name="Mori K."/>
        </authorList>
    </citation>
    <scope>NUCLEOTIDE SEQUENCE [LARGE SCALE GENOMIC DNA]</scope>
    <source>
        <strain evidence="9 10">CCM 7468</strain>
    </source>
</reference>
<dbReference type="Proteomes" id="UP001589789">
    <property type="component" value="Unassembled WGS sequence"/>
</dbReference>
<comment type="caution">
    <text evidence="9">The sequence shown here is derived from an EMBL/GenBank/DDBJ whole genome shotgun (WGS) entry which is preliminary data.</text>
</comment>
<organism evidence="9 10">
    <name type="scientific">Muricoccus vinaceus</name>
    <dbReference type="NCBI Taxonomy" id="424704"/>
    <lineage>
        <taxon>Bacteria</taxon>
        <taxon>Pseudomonadati</taxon>
        <taxon>Pseudomonadota</taxon>
        <taxon>Alphaproteobacteria</taxon>
        <taxon>Acetobacterales</taxon>
        <taxon>Roseomonadaceae</taxon>
        <taxon>Muricoccus</taxon>
    </lineage>
</organism>
<name>A0ABV6IVX4_9PROT</name>
<keyword evidence="6 8" id="KW-1133">Transmembrane helix</keyword>
<accession>A0ABV6IVX4</accession>
<comment type="subcellular location">
    <subcellularLocation>
        <location evidence="1 8">Cell membrane</location>
        <topology evidence="1 8">Multi-pass membrane protein</topology>
    </subcellularLocation>
</comment>
<keyword evidence="10" id="KW-1185">Reference proteome</keyword>
<evidence type="ECO:0000313" key="10">
    <source>
        <dbReference type="Proteomes" id="UP001589789"/>
    </source>
</evidence>
<dbReference type="PANTHER" id="PTHR30269">
    <property type="entry name" value="TRANSMEMBRANE PROTEIN YFCA"/>
    <property type="match status" value="1"/>
</dbReference>
<proteinExistence type="inferred from homology"/>
<keyword evidence="3" id="KW-0813">Transport</keyword>
<keyword evidence="4 8" id="KW-1003">Cell membrane</keyword>
<feature type="transmembrane region" description="Helical" evidence="8">
    <location>
        <begin position="179"/>
        <end position="197"/>
    </location>
</feature>
<evidence type="ECO:0000256" key="7">
    <source>
        <dbReference type="ARBA" id="ARBA00023136"/>
    </source>
</evidence>
<evidence type="ECO:0000256" key="2">
    <source>
        <dbReference type="ARBA" id="ARBA00009142"/>
    </source>
</evidence>
<sequence length="252" mass="26223">MLSGPGGILAAAVLTPSFLLAAFAVAVAGVMRGYSGFGTAILLAPILSTLWGPRAGVPVLLLIELIVSIQLLPRSLHEADRRMVLPIGLAAVLATPLGASVLLYADGLVLRRAIGALVLVFGLLLLSPWRYRGPRPLPLNLAVGALGGLLKGATGMSGPPIILYFLSGPEEARRHRANLILFFGLIAIVAVVPPLLAGLIDATAMIRTAVLLPLMVMCVRLGARLFHVIPTAWYRRCAFGALVLAGGIALAA</sequence>
<evidence type="ECO:0000256" key="4">
    <source>
        <dbReference type="ARBA" id="ARBA00022475"/>
    </source>
</evidence>
<evidence type="ECO:0000256" key="5">
    <source>
        <dbReference type="ARBA" id="ARBA00022692"/>
    </source>
</evidence>
<keyword evidence="7 8" id="KW-0472">Membrane</keyword>
<feature type="transmembrane region" description="Helical" evidence="8">
    <location>
        <begin position="84"/>
        <end position="104"/>
    </location>
</feature>
<dbReference type="RefSeq" id="WP_377053540.1">
    <property type="nucleotide sequence ID" value="NZ_JBHLVZ010000069.1"/>
</dbReference>
<evidence type="ECO:0000256" key="6">
    <source>
        <dbReference type="ARBA" id="ARBA00022989"/>
    </source>
</evidence>